<reference evidence="1" key="1">
    <citation type="submission" date="2021-02" db="EMBL/GenBank/DDBJ databases">
        <authorList>
            <person name="Nowell W R."/>
        </authorList>
    </citation>
    <scope>NUCLEOTIDE SEQUENCE</scope>
</reference>
<accession>A0A814XD93</accession>
<comment type="caution">
    <text evidence="1">The sequence shown here is derived from an EMBL/GenBank/DDBJ whole genome shotgun (WGS) entry which is preliminary data.</text>
</comment>
<organism evidence="1 3">
    <name type="scientific">Didymodactylos carnosus</name>
    <dbReference type="NCBI Taxonomy" id="1234261"/>
    <lineage>
        <taxon>Eukaryota</taxon>
        <taxon>Metazoa</taxon>
        <taxon>Spiralia</taxon>
        <taxon>Gnathifera</taxon>
        <taxon>Rotifera</taxon>
        <taxon>Eurotatoria</taxon>
        <taxon>Bdelloidea</taxon>
        <taxon>Philodinida</taxon>
        <taxon>Philodinidae</taxon>
        <taxon>Didymodactylos</taxon>
    </lineage>
</organism>
<evidence type="ECO:0000313" key="3">
    <source>
        <dbReference type="Proteomes" id="UP000663829"/>
    </source>
</evidence>
<dbReference type="EMBL" id="CAJOBC010009133">
    <property type="protein sequence ID" value="CAF3980102.1"/>
    <property type="molecule type" value="Genomic_DNA"/>
</dbReference>
<dbReference type="EMBL" id="CAJNOQ010009131">
    <property type="protein sequence ID" value="CAF1216284.1"/>
    <property type="molecule type" value="Genomic_DNA"/>
</dbReference>
<gene>
    <name evidence="1" type="ORF">GPM918_LOCUS24467</name>
    <name evidence="2" type="ORF">SRO942_LOCUS24468</name>
</gene>
<protein>
    <submittedName>
        <fullName evidence="1">Uncharacterized protein</fullName>
    </submittedName>
</protein>
<proteinExistence type="predicted"/>
<dbReference type="Proteomes" id="UP000681722">
    <property type="component" value="Unassembled WGS sequence"/>
</dbReference>
<evidence type="ECO:0000313" key="1">
    <source>
        <dbReference type="EMBL" id="CAF1216284.1"/>
    </source>
</evidence>
<keyword evidence="3" id="KW-1185">Reference proteome</keyword>
<sequence length="89" mass="9870">MARTNIRFVTSILIYGGCFTQVSKDTYFQSSLMTPELCFQLCDTPLVYLQNTVCRCRGAALGFAWTPAGQQAFTCTFTSFIISTTNGNE</sequence>
<dbReference type="OrthoDB" id="10006044at2759"/>
<evidence type="ECO:0000313" key="2">
    <source>
        <dbReference type="EMBL" id="CAF3980102.1"/>
    </source>
</evidence>
<dbReference type="Proteomes" id="UP000663829">
    <property type="component" value="Unassembled WGS sequence"/>
</dbReference>
<name>A0A814XD93_9BILA</name>
<dbReference type="AlphaFoldDB" id="A0A814XD93"/>